<dbReference type="EMBL" id="LR796339">
    <property type="protein sequence ID" value="CAB4137228.1"/>
    <property type="molecule type" value="Genomic_DNA"/>
</dbReference>
<proteinExistence type="predicted"/>
<organism evidence="1">
    <name type="scientific">uncultured Caudovirales phage</name>
    <dbReference type="NCBI Taxonomy" id="2100421"/>
    <lineage>
        <taxon>Viruses</taxon>
        <taxon>Duplodnaviria</taxon>
        <taxon>Heunggongvirae</taxon>
        <taxon>Uroviricota</taxon>
        <taxon>Caudoviricetes</taxon>
        <taxon>Peduoviridae</taxon>
        <taxon>Maltschvirus</taxon>
        <taxon>Maltschvirus maltsch</taxon>
    </lineage>
</organism>
<reference evidence="1" key="1">
    <citation type="submission" date="2020-04" db="EMBL/GenBank/DDBJ databases">
        <authorList>
            <person name="Chiriac C."/>
            <person name="Salcher M."/>
            <person name="Ghai R."/>
            <person name="Kavagutti S V."/>
        </authorList>
    </citation>
    <scope>NUCLEOTIDE SEQUENCE</scope>
</reference>
<sequence length="236" mass="25191">MVDPTTQAALEAPILHWRMLLYADFQGDVLRATSGIYDKVISGTGDAELDGTYQSLDHNLIEISPVKHNESGSDTVTVSLNGILAATEFVQDRFESFVEQRDNDFIQIRGSSLLNILGDITRWQGRTARLWFYVVDENENQIGSIIPYYTGYMDDITIAGSPSAQRISLSIENYLVTLSGASNKGYLSQSQYDVGDNSAAATISAANGLVGGVISGGGGGGGGGGRDAPTGREMLP</sequence>
<accession>A0A6J5LS84</accession>
<protein>
    <submittedName>
        <fullName evidence="1">Uncharacterized protein</fullName>
    </submittedName>
</protein>
<gene>
    <name evidence="1" type="ORF">UFOVP317_20</name>
</gene>
<evidence type="ECO:0000313" key="1">
    <source>
        <dbReference type="EMBL" id="CAB4137228.1"/>
    </source>
</evidence>
<name>A0A6J5LS84_9CAUD</name>